<organism evidence="2 3">
    <name type="scientific">Novipirellula artificiosorum</name>
    <dbReference type="NCBI Taxonomy" id="2528016"/>
    <lineage>
        <taxon>Bacteria</taxon>
        <taxon>Pseudomonadati</taxon>
        <taxon>Planctomycetota</taxon>
        <taxon>Planctomycetia</taxon>
        <taxon>Pirellulales</taxon>
        <taxon>Pirellulaceae</taxon>
        <taxon>Novipirellula</taxon>
    </lineage>
</organism>
<reference evidence="2 3" key="1">
    <citation type="submission" date="2019-02" db="EMBL/GenBank/DDBJ databases">
        <title>Deep-cultivation of Planctomycetes and their phenomic and genomic characterization uncovers novel biology.</title>
        <authorList>
            <person name="Wiegand S."/>
            <person name="Jogler M."/>
            <person name="Boedeker C."/>
            <person name="Pinto D."/>
            <person name="Vollmers J."/>
            <person name="Rivas-Marin E."/>
            <person name="Kohn T."/>
            <person name="Peeters S.H."/>
            <person name="Heuer A."/>
            <person name="Rast P."/>
            <person name="Oberbeckmann S."/>
            <person name="Bunk B."/>
            <person name="Jeske O."/>
            <person name="Meyerdierks A."/>
            <person name="Storesund J.E."/>
            <person name="Kallscheuer N."/>
            <person name="Luecker S."/>
            <person name="Lage O.M."/>
            <person name="Pohl T."/>
            <person name="Merkel B.J."/>
            <person name="Hornburger P."/>
            <person name="Mueller R.-W."/>
            <person name="Bruemmer F."/>
            <person name="Labrenz M."/>
            <person name="Spormann A.M."/>
            <person name="Op Den Camp H."/>
            <person name="Overmann J."/>
            <person name="Amann R."/>
            <person name="Jetten M.S.M."/>
            <person name="Mascher T."/>
            <person name="Medema M.H."/>
            <person name="Devos D.P."/>
            <person name="Kaster A.-K."/>
            <person name="Ovreas L."/>
            <person name="Rohde M."/>
            <person name="Galperin M.Y."/>
            <person name="Jogler C."/>
        </authorList>
    </citation>
    <scope>NUCLEOTIDE SEQUENCE [LARGE SCALE GENOMIC DNA]</scope>
    <source>
        <strain evidence="2 3">Poly41</strain>
    </source>
</reference>
<name>A0A5C6DBS8_9BACT</name>
<dbReference type="RefSeq" id="WP_146528631.1">
    <property type="nucleotide sequence ID" value="NZ_SJPV01000008.1"/>
</dbReference>
<evidence type="ECO:0000256" key="1">
    <source>
        <dbReference type="SAM" id="MobiDB-lite"/>
    </source>
</evidence>
<protein>
    <submittedName>
        <fullName evidence="2">Uncharacterized protein</fullName>
    </submittedName>
</protein>
<dbReference type="EMBL" id="SJPV01000008">
    <property type="protein sequence ID" value="TWU34220.1"/>
    <property type="molecule type" value="Genomic_DNA"/>
</dbReference>
<keyword evidence="3" id="KW-1185">Reference proteome</keyword>
<sequence length="64" mass="6864">MNAVANPNVAPLESTLRTQKELTPQPLRPAPAEPLGALLAAIRADATERSQQYVLRCNTGHDGE</sequence>
<feature type="region of interest" description="Disordered" evidence="1">
    <location>
        <begin position="1"/>
        <end position="31"/>
    </location>
</feature>
<accession>A0A5C6DBS8</accession>
<dbReference type="Proteomes" id="UP000319143">
    <property type="component" value="Unassembled WGS sequence"/>
</dbReference>
<evidence type="ECO:0000313" key="3">
    <source>
        <dbReference type="Proteomes" id="UP000319143"/>
    </source>
</evidence>
<dbReference type="AlphaFoldDB" id="A0A5C6DBS8"/>
<evidence type="ECO:0000313" key="2">
    <source>
        <dbReference type="EMBL" id="TWU34220.1"/>
    </source>
</evidence>
<gene>
    <name evidence="2" type="ORF">Poly41_43660</name>
</gene>
<proteinExistence type="predicted"/>
<comment type="caution">
    <text evidence="2">The sequence shown here is derived from an EMBL/GenBank/DDBJ whole genome shotgun (WGS) entry which is preliminary data.</text>
</comment>